<feature type="region of interest" description="Disordered" evidence="1">
    <location>
        <begin position="1"/>
        <end position="79"/>
    </location>
</feature>
<accession>A0A6J5MZN9</accession>
<evidence type="ECO:0000256" key="1">
    <source>
        <dbReference type="SAM" id="MobiDB-lite"/>
    </source>
</evidence>
<feature type="region of interest" description="Disordered" evidence="1">
    <location>
        <begin position="310"/>
        <end position="330"/>
    </location>
</feature>
<reference evidence="2" key="1">
    <citation type="submission" date="2020-04" db="EMBL/GenBank/DDBJ databases">
        <authorList>
            <person name="Chiriac C."/>
            <person name="Salcher M."/>
            <person name="Ghai R."/>
            <person name="Kavagutti S V."/>
        </authorList>
    </citation>
    <scope>NUCLEOTIDE SEQUENCE</scope>
</reference>
<dbReference type="EMBL" id="LR796555">
    <property type="protein sequence ID" value="CAB4151281.1"/>
    <property type="molecule type" value="Genomic_DNA"/>
</dbReference>
<proteinExistence type="predicted"/>
<sequence length="349" mass="38793">MSAESDTNEKLENSESQEVQKPEEKLSLRDALEVAYEGTKTPEPVAKEEPKEEVEAPREEVKLQAYQPPGEWNKEEREDFFQATPKQQEAILRLHKSRQSKLEEIKRESAELEWSRDLVKELEPFVKAHGEKGPANKLLIKALKAFNELESNPKGGVAAFLKAKGIEPPKELFANESADIADSPKIRELQEKLESVTNRLASEDNQRFVQTLGQSWKDFSSAKNADGSPKFPESLDNSDAGLRLASNIGSLVTGKHEASNGFFAYVKNRFPDHDNTKLIEEAYKWFGGKVAETSSPSRTQDTQKHIALSSRAAASVPGRGISQGDGQPKKFKDYRSAAAAALEQLKEGV</sequence>
<organism evidence="2">
    <name type="scientific">uncultured Caudovirales phage</name>
    <dbReference type="NCBI Taxonomy" id="2100421"/>
    <lineage>
        <taxon>Viruses</taxon>
        <taxon>Duplodnaviria</taxon>
        <taxon>Heunggongvirae</taxon>
        <taxon>Uroviricota</taxon>
        <taxon>Caudoviricetes</taxon>
        <taxon>Peduoviridae</taxon>
        <taxon>Maltschvirus</taxon>
        <taxon>Maltschvirus maltsch</taxon>
    </lineage>
</organism>
<feature type="compositionally biased region" description="Basic and acidic residues" evidence="1">
    <location>
        <begin position="7"/>
        <end position="32"/>
    </location>
</feature>
<evidence type="ECO:0000313" key="2">
    <source>
        <dbReference type="EMBL" id="CAB4151281.1"/>
    </source>
</evidence>
<gene>
    <name evidence="2" type="ORF">UFOVP591_9</name>
</gene>
<protein>
    <submittedName>
        <fullName evidence="2">Uncharacterized protein</fullName>
    </submittedName>
</protein>
<name>A0A6J5MZN9_9CAUD</name>
<feature type="compositionally biased region" description="Basic and acidic residues" evidence="1">
    <location>
        <begin position="45"/>
        <end position="62"/>
    </location>
</feature>